<evidence type="ECO:0000256" key="3">
    <source>
        <dbReference type="ARBA" id="ARBA00023002"/>
    </source>
</evidence>
<dbReference type="PANTHER" id="PTHR43401">
    <property type="entry name" value="L-THREONINE 3-DEHYDROGENASE"/>
    <property type="match status" value="1"/>
</dbReference>
<keyword evidence="8" id="KW-1185">Reference proteome</keyword>
<accession>A0A926DEJ7</accession>
<evidence type="ECO:0000256" key="1">
    <source>
        <dbReference type="ARBA" id="ARBA00022723"/>
    </source>
</evidence>
<evidence type="ECO:0000313" key="7">
    <source>
        <dbReference type="EMBL" id="MBC8537490.1"/>
    </source>
</evidence>
<organism evidence="7 8">
    <name type="scientific">Guopingia tenuis</name>
    <dbReference type="NCBI Taxonomy" id="2763656"/>
    <lineage>
        <taxon>Bacteria</taxon>
        <taxon>Bacillati</taxon>
        <taxon>Bacillota</taxon>
        <taxon>Clostridia</taxon>
        <taxon>Christensenellales</taxon>
        <taxon>Christensenellaceae</taxon>
        <taxon>Guopingia</taxon>
    </lineage>
</organism>
<dbReference type="GO" id="GO:0008270">
    <property type="term" value="F:zinc ion binding"/>
    <property type="evidence" value="ECO:0007669"/>
    <property type="project" value="InterPro"/>
</dbReference>
<comment type="similarity">
    <text evidence="4">Belongs to the zinc-containing alcohol dehydrogenase family.</text>
</comment>
<evidence type="ECO:0000313" key="8">
    <source>
        <dbReference type="Proteomes" id="UP000617951"/>
    </source>
</evidence>
<dbReference type="SUPFAM" id="SSF51735">
    <property type="entry name" value="NAD(P)-binding Rossmann-fold domains"/>
    <property type="match status" value="1"/>
</dbReference>
<sequence length="342" mass="37939">MKALYVKGKFQFQVRDVTLRDIEPDEVLLKVSACGFCGSEIFIAQDAKEWQPIGHEVSGRVEKIGSMVKNVKVGDQVVVESGSYDRFSDLSRNGHYDLDNSGRHFFNRDAEAAGMGMAEYVIAPAETCVPYEGMSLAAACLIEPMGVAYDMIKVADIQLDDDVMIVGTGAIGLMALRLAKLRGAGHIYAVNRSGRDYRDEIALKWGADAVIHNDVEDINAYPFPNGGVDKILFTTPPRIMPDFLDVLKVAGNMTFIGKEADEGPGVYATFDMNKIHIKKLQIRSSFAAPALFFPACIKLYKEGKIDLDALYTHDLHLDTFEKDFWNFMNDRAKGIKAILFND</sequence>
<dbReference type="SUPFAM" id="SSF50129">
    <property type="entry name" value="GroES-like"/>
    <property type="match status" value="1"/>
</dbReference>
<dbReference type="Gene3D" id="3.90.180.10">
    <property type="entry name" value="Medium-chain alcohol dehydrogenases, catalytic domain"/>
    <property type="match status" value="1"/>
</dbReference>
<dbReference type="EMBL" id="JACRSS010000001">
    <property type="protein sequence ID" value="MBC8537490.1"/>
    <property type="molecule type" value="Genomic_DNA"/>
</dbReference>
<dbReference type="InterPro" id="IPR036291">
    <property type="entry name" value="NAD(P)-bd_dom_sf"/>
</dbReference>
<dbReference type="RefSeq" id="WP_249279397.1">
    <property type="nucleotide sequence ID" value="NZ_JACRSS010000001.1"/>
</dbReference>
<dbReference type="Pfam" id="PF08240">
    <property type="entry name" value="ADH_N"/>
    <property type="match status" value="1"/>
</dbReference>
<dbReference type="Proteomes" id="UP000617951">
    <property type="component" value="Unassembled WGS sequence"/>
</dbReference>
<dbReference type="AlphaFoldDB" id="A0A926DEJ7"/>
<protein>
    <submittedName>
        <fullName evidence="7">Alcohol dehydrogenase catalytic domain-containing protein</fullName>
    </submittedName>
</protein>
<dbReference type="InterPro" id="IPR011032">
    <property type="entry name" value="GroES-like_sf"/>
</dbReference>
<evidence type="ECO:0000256" key="4">
    <source>
        <dbReference type="RuleBase" id="RU361277"/>
    </source>
</evidence>
<dbReference type="PANTHER" id="PTHR43401:SF2">
    <property type="entry name" value="L-THREONINE 3-DEHYDROGENASE"/>
    <property type="match status" value="1"/>
</dbReference>
<reference evidence="7" key="1">
    <citation type="submission" date="2020-08" db="EMBL/GenBank/DDBJ databases">
        <title>Genome public.</title>
        <authorList>
            <person name="Liu C."/>
            <person name="Sun Q."/>
        </authorList>
    </citation>
    <scope>NUCLEOTIDE SEQUENCE</scope>
    <source>
        <strain evidence="7">NSJ-63</strain>
    </source>
</reference>
<evidence type="ECO:0000256" key="2">
    <source>
        <dbReference type="ARBA" id="ARBA00022833"/>
    </source>
</evidence>
<dbReference type="InterPro" id="IPR013149">
    <property type="entry name" value="ADH-like_C"/>
</dbReference>
<evidence type="ECO:0000259" key="6">
    <source>
        <dbReference type="Pfam" id="PF08240"/>
    </source>
</evidence>
<dbReference type="PROSITE" id="PS00059">
    <property type="entry name" value="ADH_ZINC"/>
    <property type="match status" value="1"/>
</dbReference>
<evidence type="ECO:0000259" key="5">
    <source>
        <dbReference type="Pfam" id="PF00107"/>
    </source>
</evidence>
<keyword evidence="2 4" id="KW-0862">Zinc</keyword>
<feature type="domain" description="Alcohol dehydrogenase-like C-terminal" evidence="5">
    <location>
        <begin position="170"/>
        <end position="288"/>
    </location>
</feature>
<dbReference type="InterPro" id="IPR002328">
    <property type="entry name" value="ADH_Zn_CS"/>
</dbReference>
<gene>
    <name evidence="7" type="ORF">H8693_00895</name>
</gene>
<feature type="domain" description="Alcohol dehydrogenase-like N-terminal" evidence="6">
    <location>
        <begin position="24"/>
        <end position="131"/>
    </location>
</feature>
<proteinExistence type="inferred from homology"/>
<comment type="cofactor">
    <cofactor evidence="4">
        <name>Zn(2+)</name>
        <dbReference type="ChEBI" id="CHEBI:29105"/>
    </cofactor>
</comment>
<dbReference type="Pfam" id="PF00107">
    <property type="entry name" value="ADH_zinc_N"/>
    <property type="match status" value="1"/>
</dbReference>
<dbReference type="InterPro" id="IPR013154">
    <property type="entry name" value="ADH-like_N"/>
</dbReference>
<name>A0A926DEJ7_9FIRM</name>
<dbReference type="GO" id="GO:0016491">
    <property type="term" value="F:oxidoreductase activity"/>
    <property type="evidence" value="ECO:0007669"/>
    <property type="project" value="UniProtKB-KW"/>
</dbReference>
<dbReference type="InterPro" id="IPR050129">
    <property type="entry name" value="Zn_alcohol_dh"/>
</dbReference>
<comment type="caution">
    <text evidence="7">The sequence shown here is derived from an EMBL/GenBank/DDBJ whole genome shotgun (WGS) entry which is preliminary data.</text>
</comment>
<keyword evidence="1 4" id="KW-0479">Metal-binding</keyword>
<dbReference type="Gene3D" id="3.40.50.720">
    <property type="entry name" value="NAD(P)-binding Rossmann-like Domain"/>
    <property type="match status" value="1"/>
</dbReference>
<keyword evidence="3" id="KW-0560">Oxidoreductase</keyword>